<sequence>MTHPARRPGKVALPLAVCFLLAGTVAQAAQCPVAAPIDEAPRAAYQAMQQAMASGFTDDADNTVTPALSQAIEHYKQTLADAFDAHLACAQAAPDLDALQADLRQRLLPAPKPASEDEVALPDQNEIVVSLSDSPTPLLLVSGGFAIPCGSDNVLRGYRREGDAWVRALDWQSGPYKDISGAYGDLYLYERLSSGDIALMHGTPWCTSRWSHLAVEVIRPATADQAQRTLLHNEHDYVRDEHEVTLKARPDGFEWRAEVGSLDGDLLTRPGIFRFRQDGEAFQRIQPAASNGRGFVDEWLRVDATLARAWTDPAGADTALTAREELIELNKRTGVTLAYTAVRGCKKDPARFQVDIELDSPQPLAEGNQRYVSIRQESNGFALLGLSRTADPDCNGRDLMARRG</sequence>
<proteinExistence type="predicted"/>
<organism evidence="2 3">
    <name type="scientific">Pseudomonas denitrificans</name>
    <dbReference type="NCBI Taxonomy" id="43306"/>
    <lineage>
        <taxon>Bacteria</taxon>
        <taxon>Pseudomonadati</taxon>
        <taxon>Pseudomonadota</taxon>
        <taxon>Gammaproteobacteria</taxon>
        <taxon>Pseudomonadales</taxon>
        <taxon>Pseudomonadaceae</taxon>
        <taxon>Halopseudomonas</taxon>
    </lineage>
</organism>
<reference evidence="2 3" key="1">
    <citation type="submission" date="2019-09" db="EMBL/GenBank/DDBJ databases">
        <title>Prosopis cineraria nodule microbiome.</title>
        <authorList>
            <person name="Chaluvadi S.R."/>
            <person name="Ali R."/>
            <person name="Wang X."/>
        </authorList>
    </citation>
    <scope>NUCLEOTIDE SEQUENCE [LARGE SCALE GENOMIC DNA]</scope>
    <source>
        <strain evidence="2 3">BG1</strain>
    </source>
</reference>
<keyword evidence="1" id="KW-0732">Signal</keyword>
<accession>A0A9X7R6X6</accession>
<evidence type="ECO:0008006" key="4">
    <source>
        <dbReference type="Google" id="ProtNLM"/>
    </source>
</evidence>
<dbReference type="EMBL" id="CP043626">
    <property type="protein sequence ID" value="QEY74919.1"/>
    <property type="molecule type" value="Genomic_DNA"/>
</dbReference>
<feature type="signal peptide" evidence="1">
    <location>
        <begin position="1"/>
        <end position="28"/>
    </location>
</feature>
<evidence type="ECO:0000313" key="2">
    <source>
        <dbReference type="EMBL" id="QEY74919.1"/>
    </source>
</evidence>
<dbReference type="AlphaFoldDB" id="A0A9X7R6X6"/>
<protein>
    <recommendedName>
        <fullName evidence="4">Lipoprotein</fullName>
    </recommendedName>
</protein>
<evidence type="ECO:0000313" key="3">
    <source>
        <dbReference type="Proteomes" id="UP000326659"/>
    </source>
</evidence>
<name>A0A9X7R6X6_PSEDE</name>
<keyword evidence="3" id="KW-1185">Reference proteome</keyword>
<gene>
    <name evidence="2" type="ORF">F1C79_26675</name>
</gene>
<feature type="chain" id="PRO_5040829458" description="Lipoprotein" evidence="1">
    <location>
        <begin position="29"/>
        <end position="404"/>
    </location>
</feature>
<dbReference type="OrthoDB" id="9029247at2"/>
<dbReference type="RefSeq" id="WP_151189055.1">
    <property type="nucleotide sequence ID" value="NZ_CP043626.1"/>
</dbReference>
<dbReference type="KEGG" id="pden:F1C79_26675"/>
<evidence type="ECO:0000256" key="1">
    <source>
        <dbReference type="SAM" id="SignalP"/>
    </source>
</evidence>
<dbReference type="Proteomes" id="UP000326659">
    <property type="component" value="Chromosome"/>
</dbReference>